<evidence type="ECO:0000313" key="8">
    <source>
        <dbReference type="Proteomes" id="UP000192906"/>
    </source>
</evidence>
<dbReference type="OrthoDB" id="4533at2"/>
<comment type="subcellular location">
    <subcellularLocation>
        <location evidence="1">Cell membrane</location>
        <topology evidence="1">Multi-pass membrane protein</topology>
    </subcellularLocation>
</comment>
<organism evidence="7 8">
    <name type="scientific">Desulfovibrio gilichinskyi</name>
    <dbReference type="NCBI Taxonomy" id="1519643"/>
    <lineage>
        <taxon>Bacteria</taxon>
        <taxon>Pseudomonadati</taxon>
        <taxon>Thermodesulfobacteriota</taxon>
        <taxon>Desulfovibrionia</taxon>
        <taxon>Desulfovibrionales</taxon>
        <taxon>Desulfovibrionaceae</taxon>
        <taxon>Desulfovibrio</taxon>
    </lineage>
</organism>
<gene>
    <name evidence="7" type="ORF">SAMN06295933_1870</name>
</gene>
<feature type="transmembrane region" description="Helical" evidence="6">
    <location>
        <begin position="22"/>
        <end position="55"/>
    </location>
</feature>
<dbReference type="AlphaFoldDB" id="A0A1X7DGH9"/>
<evidence type="ECO:0000256" key="5">
    <source>
        <dbReference type="ARBA" id="ARBA00023136"/>
    </source>
</evidence>
<dbReference type="EMBL" id="FWZU01000003">
    <property type="protein sequence ID" value="SMF15176.1"/>
    <property type="molecule type" value="Genomic_DNA"/>
</dbReference>
<protein>
    <submittedName>
        <fullName evidence="7">Cobalt/nickel transport system permease protein</fullName>
    </submittedName>
</protein>
<dbReference type="CDD" id="cd16914">
    <property type="entry name" value="EcfT"/>
    <property type="match status" value="1"/>
</dbReference>
<dbReference type="PANTHER" id="PTHR34857:SF2">
    <property type="entry name" value="SLL0384 PROTEIN"/>
    <property type="match status" value="1"/>
</dbReference>
<keyword evidence="3 6" id="KW-0812">Transmembrane</keyword>
<evidence type="ECO:0000256" key="1">
    <source>
        <dbReference type="ARBA" id="ARBA00004651"/>
    </source>
</evidence>
<dbReference type="STRING" id="1519643.SAMN06295933_1870"/>
<dbReference type="PANTHER" id="PTHR34857">
    <property type="entry name" value="SLL0384 PROTEIN"/>
    <property type="match status" value="1"/>
</dbReference>
<feature type="transmembrane region" description="Helical" evidence="6">
    <location>
        <begin position="67"/>
        <end position="84"/>
    </location>
</feature>
<dbReference type="GO" id="GO:0043190">
    <property type="term" value="C:ATP-binding cassette (ABC) transporter complex"/>
    <property type="evidence" value="ECO:0007669"/>
    <property type="project" value="InterPro"/>
</dbReference>
<evidence type="ECO:0000256" key="3">
    <source>
        <dbReference type="ARBA" id="ARBA00022692"/>
    </source>
</evidence>
<dbReference type="GO" id="GO:0006824">
    <property type="term" value="P:cobalt ion transport"/>
    <property type="evidence" value="ECO:0007669"/>
    <property type="project" value="InterPro"/>
</dbReference>
<dbReference type="Proteomes" id="UP000192906">
    <property type="component" value="Unassembled WGS sequence"/>
</dbReference>
<evidence type="ECO:0000256" key="4">
    <source>
        <dbReference type="ARBA" id="ARBA00022989"/>
    </source>
</evidence>
<dbReference type="RefSeq" id="WP_085101532.1">
    <property type="nucleotide sequence ID" value="NZ_FWZU01000003.1"/>
</dbReference>
<keyword evidence="4 6" id="KW-1133">Transmembrane helix</keyword>
<evidence type="ECO:0000313" key="7">
    <source>
        <dbReference type="EMBL" id="SMF15176.1"/>
    </source>
</evidence>
<evidence type="ECO:0000256" key="2">
    <source>
        <dbReference type="ARBA" id="ARBA00022475"/>
    </source>
</evidence>
<evidence type="ECO:0000256" key="6">
    <source>
        <dbReference type="SAM" id="Phobius"/>
    </source>
</evidence>
<feature type="transmembrane region" description="Helical" evidence="6">
    <location>
        <begin position="104"/>
        <end position="125"/>
    </location>
</feature>
<keyword evidence="2" id="KW-1003">Cell membrane</keyword>
<reference evidence="8" key="1">
    <citation type="submission" date="2017-04" db="EMBL/GenBank/DDBJ databases">
        <authorList>
            <person name="Varghese N."/>
            <person name="Submissions S."/>
        </authorList>
    </citation>
    <scope>NUCLEOTIDE SEQUENCE [LARGE SCALE GENOMIC DNA]</scope>
    <source>
        <strain evidence="8">K3S</strain>
    </source>
</reference>
<dbReference type="InterPro" id="IPR012809">
    <property type="entry name" value="ECF_CbiQ"/>
</dbReference>
<sequence length="257" mass="29182">MQHISEPFASGESFIHGSHPGFRVICAFLFSLVGALVMSLPAAIMIFISGILFAFCARLPMLSLMKRLLYVNGFIFFLWLFLPFSRPGEPLFTVGPFTASAEGVLYAAIITLKSNGIVLAATALISTMPVQLMGAGMQSLKLPDKLCRLFLFTWRYVHVMGEEYEKMKRAAVMRGFVPRNSMRTYRTYAWLLGMLLVRSWDRAQVVWQAMLCRGFTGKFYTLNVFKVRRSDWLLFGMTVLLATAAIVFQLHKIEVFW</sequence>
<name>A0A1X7DGH9_9BACT</name>
<keyword evidence="5 6" id="KW-0472">Membrane</keyword>
<dbReference type="NCBIfam" id="TIGR02454">
    <property type="entry name" value="ECF_T_CbiQ"/>
    <property type="match status" value="1"/>
</dbReference>
<dbReference type="InterPro" id="IPR051611">
    <property type="entry name" value="ECF_transporter_component"/>
</dbReference>
<proteinExistence type="predicted"/>
<keyword evidence="8" id="KW-1185">Reference proteome</keyword>
<dbReference type="InterPro" id="IPR003339">
    <property type="entry name" value="ABC/ECF_trnsptr_transmembrane"/>
</dbReference>
<dbReference type="Pfam" id="PF02361">
    <property type="entry name" value="CbiQ"/>
    <property type="match status" value="1"/>
</dbReference>
<feature type="transmembrane region" description="Helical" evidence="6">
    <location>
        <begin position="232"/>
        <end position="251"/>
    </location>
</feature>
<accession>A0A1X7DGH9</accession>